<dbReference type="AlphaFoldDB" id="A0A330L1U3"/>
<reference evidence="2" key="1">
    <citation type="submission" date="2018-04" db="EMBL/GenBank/DDBJ databases">
        <authorList>
            <person name="Lucker S."/>
            <person name="Sakoula D."/>
        </authorList>
    </citation>
    <scope>NUCLEOTIDE SEQUENCE [LARGE SCALE GENOMIC DNA]</scope>
</reference>
<keyword evidence="2" id="KW-1185">Reference proteome</keyword>
<accession>A0A330L1U3</accession>
<name>A0A330L1U3_9BACT</name>
<gene>
    <name evidence="1" type="ORF">NITLEN_10811</name>
</gene>
<dbReference type="InParanoid" id="A0A330L1U3"/>
<dbReference type="EMBL" id="OUNR01000001">
    <property type="protein sequence ID" value="SPP63725.1"/>
    <property type="molecule type" value="Genomic_DNA"/>
</dbReference>
<protein>
    <submittedName>
        <fullName evidence="1">Uncharacterized protein</fullName>
    </submittedName>
</protein>
<organism evidence="1 2">
    <name type="scientific">Nitrospira lenta</name>
    <dbReference type="NCBI Taxonomy" id="1436998"/>
    <lineage>
        <taxon>Bacteria</taxon>
        <taxon>Pseudomonadati</taxon>
        <taxon>Nitrospirota</taxon>
        <taxon>Nitrospiria</taxon>
        <taxon>Nitrospirales</taxon>
        <taxon>Nitrospiraceae</taxon>
        <taxon>Nitrospira</taxon>
    </lineage>
</organism>
<proteinExistence type="predicted"/>
<sequence length="59" mass="6228">MVGEQWASFHARDSIVGPGVTGGDAGGLPARLHPADRRRDLLNVHSAVRAGEELCRAPP</sequence>
<evidence type="ECO:0000313" key="2">
    <source>
        <dbReference type="Proteomes" id="UP000248168"/>
    </source>
</evidence>
<evidence type="ECO:0000313" key="1">
    <source>
        <dbReference type="EMBL" id="SPP63725.1"/>
    </source>
</evidence>
<dbReference type="Proteomes" id="UP000248168">
    <property type="component" value="Unassembled WGS sequence"/>
</dbReference>